<comment type="caution">
    <text evidence="3">The sequence shown here is derived from an EMBL/GenBank/DDBJ whole genome shotgun (WGS) entry which is preliminary data.</text>
</comment>
<keyword evidence="1" id="KW-1133">Transmembrane helix</keyword>
<dbReference type="AlphaFoldDB" id="X1MBJ8"/>
<proteinExistence type="predicted"/>
<dbReference type="Gene3D" id="1.20.1110.10">
    <property type="entry name" value="Calcium-transporting ATPase, transmembrane domain"/>
    <property type="match status" value="1"/>
</dbReference>
<dbReference type="EMBL" id="BARV01008428">
    <property type="protein sequence ID" value="GAI03744.1"/>
    <property type="molecule type" value="Genomic_DNA"/>
</dbReference>
<feature type="domain" description="Cation-transporting P-type ATPase C-terminal" evidence="2">
    <location>
        <begin position="1"/>
        <end position="92"/>
    </location>
</feature>
<dbReference type="SUPFAM" id="SSF81665">
    <property type="entry name" value="Calcium ATPase, transmembrane domain M"/>
    <property type="match status" value="1"/>
</dbReference>
<organism evidence="3">
    <name type="scientific">marine sediment metagenome</name>
    <dbReference type="NCBI Taxonomy" id="412755"/>
    <lineage>
        <taxon>unclassified sequences</taxon>
        <taxon>metagenomes</taxon>
        <taxon>ecological metagenomes</taxon>
    </lineage>
</organism>
<gene>
    <name evidence="3" type="ORF">S06H3_16947</name>
</gene>
<protein>
    <recommendedName>
        <fullName evidence="2">Cation-transporting P-type ATPase C-terminal domain-containing protein</fullName>
    </recommendedName>
</protein>
<keyword evidence="1" id="KW-0812">Transmembrane</keyword>
<evidence type="ECO:0000259" key="2">
    <source>
        <dbReference type="Pfam" id="PF00689"/>
    </source>
</evidence>
<dbReference type="Pfam" id="PF00689">
    <property type="entry name" value="Cation_ATPase_C"/>
    <property type="match status" value="1"/>
</dbReference>
<feature type="transmembrane region" description="Helical" evidence="1">
    <location>
        <begin position="14"/>
        <end position="37"/>
    </location>
</feature>
<feature type="transmembrane region" description="Helical" evidence="1">
    <location>
        <begin position="73"/>
        <end position="93"/>
    </location>
</feature>
<reference evidence="3" key="1">
    <citation type="journal article" date="2014" name="Front. Microbiol.">
        <title>High frequency of phylogenetically diverse reductive dehalogenase-homologous genes in deep subseafloor sedimentary metagenomes.</title>
        <authorList>
            <person name="Kawai M."/>
            <person name="Futagami T."/>
            <person name="Toyoda A."/>
            <person name="Takaki Y."/>
            <person name="Nishi S."/>
            <person name="Hori S."/>
            <person name="Arai W."/>
            <person name="Tsubouchi T."/>
            <person name="Morono Y."/>
            <person name="Uchiyama I."/>
            <person name="Ito T."/>
            <person name="Fujiyama A."/>
            <person name="Inagaki F."/>
            <person name="Takami H."/>
        </authorList>
    </citation>
    <scope>NUCLEOTIDE SEQUENCE</scope>
    <source>
        <strain evidence="3">Expedition CK06-06</strain>
    </source>
</reference>
<evidence type="ECO:0000256" key="1">
    <source>
        <dbReference type="SAM" id="Phobius"/>
    </source>
</evidence>
<name>X1MBJ8_9ZZZZ</name>
<feature type="non-terminal residue" evidence="3">
    <location>
        <position position="1"/>
    </location>
</feature>
<accession>X1MBJ8</accession>
<sequence>PPRKAKENILSKEIIPFILIMAGIMVIFTLIIFKAYLPSGIEKARTGAFTVMAFTQLFNVLNMRSLKKSVFKIGLFSNNFIVASLIASVFLLAE</sequence>
<dbReference type="InterPro" id="IPR023298">
    <property type="entry name" value="ATPase_P-typ_TM_dom_sf"/>
</dbReference>
<evidence type="ECO:0000313" key="3">
    <source>
        <dbReference type="EMBL" id="GAI03744.1"/>
    </source>
</evidence>
<keyword evidence="1" id="KW-0472">Membrane</keyword>
<dbReference type="InterPro" id="IPR006068">
    <property type="entry name" value="ATPase_P-typ_cation-transptr_C"/>
</dbReference>